<accession>A0A0A9E0B4</accession>
<name>A0A0A9E0B4_ARUDO</name>
<dbReference type="AlphaFoldDB" id="A0A0A9E0B4"/>
<sequence>MFDMESPYRNATGKLPMRCPLRYALTDP</sequence>
<protein>
    <submittedName>
        <fullName evidence="1">Uncharacterized protein</fullName>
    </submittedName>
</protein>
<reference evidence="1" key="2">
    <citation type="journal article" date="2015" name="Data Brief">
        <title>Shoot transcriptome of the giant reed, Arundo donax.</title>
        <authorList>
            <person name="Barrero R.A."/>
            <person name="Guerrero F.D."/>
            <person name="Moolhuijzen P."/>
            <person name="Goolsby J.A."/>
            <person name="Tidwell J."/>
            <person name="Bellgard S.E."/>
            <person name="Bellgard M.I."/>
        </authorList>
    </citation>
    <scope>NUCLEOTIDE SEQUENCE</scope>
    <source>
        <tissue evidence="1">Shoot tissue taken approximately 20 cm above the soil surface</tissue>
    </source>
</reference>
<reference evidence="1" key="1">
    <citation type="submission" date="2014-09" db="EMBL/GenBank/DDBJ databases">
        <authorList>
            <person name="Magalhaes I.L.F."/>
            <person name="Oliveira U."/>
            <person name="Santos F.R."/>
            <person name="Vidigal T.H.D.A."/>
            <person name="Brescovit A.D."/>
            <person name="Santos A.J."/>
        </authorList>
    </citation>
    <scope>NUCLEOTIDE SEQUENCE</scope>
    <source>
        <tissue evidence="1">Shoot tissue taken approximately 20 cm above the soil surface</tissue>
    </source>
</reference>
<dbReference type="EMBL" id="GBRH01204419">
    <property type="protein sequence ID" value="JAD93476.1"/>
    <property type="molecule type" value="Transcribed_RNA"/>
</dbReference>
<evidence type="ECO:0000313" key="1">
    <source>
        <dbReference type="EMBL" id="JAD93476.1"/>
    </source>
</evidence>
<proteinExistence type="predicted"/>
<organism evidence="1">
    <name type="scientific">Arundo donax</name>
    <name type="common">Giant reed</name>
    <name type="synonym">Donax arundinaceus</name>
    <dbReference type="NCBI Taxonomy" id="35708"/>
    <lineage>
        <taxon>Eukaryota</taxon>
        <taxon>Viridiplantae</taxon>
        <taxon>Streptophyta</taxon>
        <taxon>Embryophyta</taxon>
        <taxon>Tracheophyta</taxon>
        <taxon>Spermatophyta</taxon>
        <taxon>Magnoliopsida</taxon>
        <taxon>Liliopsida</taxon>
        <taxon>Poales</taxon>
        <taxon>Poaceae</taxon>
        <taxon>PACMAD clade</taxon>
        <taxon>Arundinoideae</taxon>
        <taxon>Arundineae</taxon>
        <taxon>Arundo</taxon>
    </lineage>
</organism>